<organism evidence="4 5">
    <name type="scientific">Lacipirellula parvula</name>
    <dbReference type="NCBI Taxonomy" id="2650471"/>
    <lineage>
        <taxon>Bacteria</taxon>
        <taxon>Pseudomonadati</taxon>
        <taxon>Planctomycetota</taxon>
        <taxon>Planctomycetia</taxon>
        <taxon>Pirellulales</taxon>
        <taxon>Lacipirellulaceae</taxon>
        <taxon>Lacipirellula</taxon>
    </lineage>
</organism>
<dbReference type="GO" id="GO:0009306">
    <property type="term" value="P:protein secretion"/>
    <property type="evidence" value="ECO:0007669"/>
    <property type="project" value="InterPro"/>
</dbReference>
<feature type="region of interest" description="Disordered" evidence="2">
    <location>
        <begin position="69"/>
        <end position="96"/>
    </location>
</feature>
<dbReference type="PANTHER" id="PTHR30604">
    <property type="entry name" value="PROTEIN TRANSPORT PROTEIN HOFQ"/>
    <property type="match status" value="1"/>
</dbReference>
<dbReference type="InterPro" id="IPR004845">
    <property type="entry name" value="T2SS_GspD_CS"/>
</dbReference>
<dbReference type="EMBL" id="AP021861">
    <property type="protein sequence ID" value="BBO31809.1"/>
    <property type="molecule type" value="Genomic_DNA"/>
</dbReference>
<evidence type="ECO:0000313" key="5">
    <source>
        <dbReference type="Proteomes" id="UP000326837"/>
    </source>
</evidence>
<dbReference type="InterPro" id="IPR051808">
    <property type="entry name" value="Type_IV_pilus_biogenesis"/>
</dbReference>
<name>A0A5K7XFR2_9BACT</name>
<dbReference type="Proteomes" id="UP000326837">
    <property type="component" value="Chromosome"/>
</dbReference>
<dbReference type="PROSITE" id="PS00875">
    <property type="entry name" value="T2SP_D"/>
    <property type="match status" value="1"/>
</dbReference>
<comment type="similarity">
    <text evidence="1">Belongs to the bacterial secretin family.</text>
</comment>
<feature type="compositionally biased region" description="Low complexity" evidence="2">
    <location>
        <begin position="1126"/>
        <end position="1136"/>
    </location>
</feature>
<feature type="region of interest" description="Disordered" evidence="2">
    <location>
        <begin position="1126"/>
        <end position="1157"/>
    </location>
</feature>
<reference evidence="5" key="1">
    <citation type="submission" date="2019-10" db="EMBL/GenBank/DDBJ databases">
        <title>Lacipirellula parvula gen. nov., sp. nov., representing a lineage of planctomycetes widespread in freshwater anoxic habitats, and description of the family Lacipirellulaceae.</title>
        <authorList>
            <person name="Dedysh S.N."/>
            <person name="Kulichevskaya I.S."/>
            <person name="Beletsky A.V."/>
            <person name="Rakitin A.L."/>
            <person name="Mardanov A.V."/>
            <person name="Ivanova A.A."/>
            <person name="Saltykova V.X."/>
            <person name="Rijpstra W.I.C."/>
            <person name="Sinninghe Damste J.S."/>
            <person name="Ravin N.V."/>
        </authorList>
    </citation>
    <scope>NUCLEOTIDE SEQUENCE [LARGE SCALE GENOMIC DNA]</scope>
    <source>
        <strain evidence="5">PX69</strain>
    </source>
</reference>
<dbReference type="InterPro" id="IPR004846">
    <property type="entry name" value="T2SS/T3SS_dom"/>
</dbReference>
<sequence length="1247" mass="133725">MRSRIQHTRIMPSRLSKLIGVASGGADGALASSLVRRTELRRTTTARVAALALATFVWQTAAHGVEGQPNANRYSAGNDAAATDNPFRATADSPALPDGMLAVPSTKAPSAAPSNAAAKGQSDQLLLDARRALSVGDLPRAQQFLAKAQELKVAYDGQGDSPQAVVESIGEYQEAAAMRNLNGGANWRIAYSKFLVKQADALLSWNDFDTATRAANEAAQLNPQFSGNGITPQDVLRRIEQRRKSPTSLAVTEAPVPTADAKLQTQILLGQARTALAAGNLPEAQLLAGRASALNVPDSQFGVDEDRPSRLALDIQKAALTGATPAGVQLPATATPGAGDLVQAAASSETGAAMKLAQVPEFTPTPLPNAKEATPLPGDPAQMLEAGEQALRAGDREGALQSFKAAYQNHAQLDVLAQQRLQGHLQMLQGNAPNESLPVPGNLLDSAAEGQAVLVRQLSADVIKRQSEAEKLRSTDPKQALKLLEESRAQVEESQLSQELKSQLLRRIELTTSATNKYIEDHKAELDLKATNDEILGEVHRSQAVKLEVQQKMAQMVDEFNKLVDEHRYAEAEVVANRLYEMAPDELVAQQVNKQAKLIRRERWNQDIIAKAENGAANMFLDVRDTSAKALAHGDTPFAFPTDWDTLKNRKSLDLGGGRNAKELEIEQKLKTPVLPKYTETPLTKVVEGLSQLAGVNIHLDPRGLSQEGVRSDTPITLNLPQEISLKSALTLILEPLHLTYTIQDEVLKITSEQIRDGDLKIVTYPVGDLVIPIPNFVPTNNIGLQGLINDAYAAMGAYGPGGVGGPVSMVANSRPGQPRVAGANGPVQANFNAPANGPTSAPVGGPGGLGGAASADFDSLIDLIVSTVEHESWMENGTGEGEIQPFPTNLSLVISQTQRVHEQIADLLEQLRRLQDLQVTIEVRFIRLTDSFFERIGVDFDFDITDRTGLNPASFQPGQPPPAIGASASVGLNPAPSETLNPNYTVDLDMPFRQGSFSLATPQFGSPQDVGSFGFAILSDIEAFFVINASQGDQRANVLQAPKVTLFNGQQANVIDSSFRPFVISVIPVVGEFAAAQQPVIVVLSEGTMMTVQAVVSDDRRYVRLTLVPFFSQIGDVQTFTFEGSESISTSNSNTDDNDGESTSEDETETTSRSGTTVQLPTFQVITVSTTVSVPDGGTVLLGGIKRLVEGRNEFGVPLLSKVPYIDRLFRNVGIGRETDSLMMMVTPHIIIQEEEEDRLGIASEQ</sequence>
<evidence type="ECO:0000256" key="2">
    <source>
        <dbReference type="SAM" id="MobiDB-lite"/>
    </source>
</evidence>
<accession>A0A5K7XFR2</accession>
<evidence type="ECO:0000259" key="3">
    <source>
        <dbReference type="Pfam" id="PF00263"/>
    </source>
</evidence>
<dbReference type="AlphaFoldDB" id="A0A5K7XFR2"/>
<dbReference type="KEGG" id="lpav:PLANPX_1421"/>
<gene>
    <name evidence="4" type="ORF">PLANPX_1421</name>
</gene>
<dbReference type="PANTHER" id="PTHR30604:SF1">
    <property type="entry name" value="DNA UTILIZATION PROTEIN HOFQ"/>
    <property type="match status" value="1"/>
</dbReference>
<keyword evidence="5" id="KW-1185">Reference proteome</keyword>
<feature type="compositionally biased region" description="Acidic residues" evidence="2">
    <location>
        <begin position="1137"/>
        <end position="1150"/>
    </location>
</feature>
<feature type="domain" description="Type II/III secretion system secretin-like" evidence="3">
    <location>
        <begin position="1032"/>
        <end position="1232"/>
    </location>
</feature>
<evidence type="ECO:0000313" key="4">
    <source>
        <dbReference type="EMBL" id="BBO31809.1"/>
    </source>
</evidence>
<evidence type="ECO:0000256" key="1">
    <source>
        <dbReference type="RuleBase" id="RU004003"/>
    </source>
</evidence>
<protein>
    <recommendedName>
        <fullName evidence="3">Type II/III secretion system secretin-like domain-containing protein</fullName>
    </recommendedName>
</protein>
<proteinExistence type="inferred from homology"/>
<dbReference type="Pfam" id="PF00263">
    <property type="entry name" value="Secretin"/>
    <property type="match status" value="1"/>
</dbReference>